<feature type="compositionally biased region" description="Low complexity" evidence="4">
    <location>
        <begin position="115"/>
        <end position="134"/>
    </location>
</feature>
<keyword evidence="3" id="KW-0804">Transcription</keyword>
<dbReference type="InterPro" id="IPR000792">
    <property type="entry name" value="Tscrpt_reg_LuxR_C"/>
</dbReference>
<feature type="domain" description="HTH luxR-type" evidence="5">
    <location>
        <begin position="886"/>
        <end position="949"/>
    </location>
</feature>
<accession>A0ABN3BUG8</accession>
<evidence type="ECO:0000313" key="7">
    <source>
        <dbReference type="Proteomes" id="UP001500432"/>
    </source>
</evidence>
<dbReference type="InterPro" id="IPR041664">
    <property type="entry name" value="AAA_16"/>
</dbReference>
<keyword evidence="2" id="KW-0238">DNA-binding</keyword>
<proteinExistence type="predicted"/>
<keyword evidence="1" id="KW-0805">Transcription regulation</keyword>
<dbReference type="SMART" id="SM00421">
    <property type="entry name" value="HTH_LUXR"/>
    <property type="match status" value="1"/>
</dbReference>
<evidence type="ECO:0000256" key="1">
    <source>
        <dbReference type="ARBA" id="ARBA00023015"/>
    </source>
</evidence>
<dbReference type="PANTHER" id="PTHR44688">
    <property type="entry name" value="DNA-BINDING TRANSCRIPTIONAL ACTIVATOR DEVR_DOSR"/>
    <property type="match status" value="1"/>
</dbReference>
<dbReference type="Gene3D" id="1.10.10.10">
    <property type="entry name" value="Winged helix-like DNA-binding domain superfamily/Winged helix DNA-binding domain"/>
    <property type="match status" value="1"/>
</dbReference>
<keyword evidence="7" id="KW-1185">Reference proteome</keyword>
<evidence type="ECO:0000256" key="2">
    <source>
        <dbReference type="ARBA" id="ARBA00023125"/>
    </source>
</evidence>
<dbReference type="Pfam" id="PF13191">
    <property type="entry name" value="AAA_16"/>
    <property type="match status" value="1"/>
</dbReference>
<feature type="region of interest" description="Disordered" evidence="4">
    <location>
        <begin position="115"/>
        <end position="139"/>
    </location>
</feature>
<dbReference type="EMBL" id="BAAAQW010000005">
    <property type="protein sequence ID" value="GAA2200379.1"/>
    <property type="molecule type" value="Genomic_DNA"/>
</dbReference>
<organism evidence="6 7">
    <name type="scientific">Sinomonas flava</name>
    <dbReference type="NCBI Taxonomy" id="496857"/>
    <lineage>
        <taxon>Bacteria</taxon>
        <taxon>Bacillati</taxon>
        <taxon>Actinomycetota</taxon>
        <taxon>Actinomycetes</taxon>
        <taxon>Micrococcales</taxon>
        <taxon>Micrococcaceae</taxon>
        <taxon>Sinomonas</taxon>
    </lineage>
</organism>
<dbReference type="Pfam" id="PF00196">
    <property type="entry name" value="GerE"/>
    <property type="match status" value="1"/>
</dbReference>
<dbReference type="InterPro" id="IPR036388">
    <property type="entry name" value="WH-like_DNA-bd_sf"/>
</dbReference>
<dbReference type="PANTHER" id="PTHR44688:SF16">
    <property type="entry name" value="DNA-BINDING TRANSCRIPTIONAL ACTIVATOR DEVR_DOSR"/>
    <property type="match status" value="1"/>
</dbReference>
<evidence type="ECO:0000256" key="4">
    <source>
        <dbReference type="SAM" id="MobiDB-lite"/>
    </source>
</evidence>
<dbReference type="PRINTS" id="PR00038">
    <property type="entry name" value="HTHLUXR"/>
</dbReference>
<evidence type="ECO:0000256" key="3">
    <source>
        <dbReference type="ARBA" id="ARBA00023163"/>
    </source>
</evidence>
<dbReference type="Proteomes" id="UP001500432">
    <property type="component" value="Unassembled WGS sequence"/>
</dbReference>
<dbReference type="SUPFAM" id="SSF46894">
    <property type="entry name" value="C-terminal effector domain of the bipartite response regulators"/>
    <property type="match status" value="1"/>
</dbReference>
<dbReference type="InterPro" id="IPR016032">
    <property type="entry name" value="Sig_transdc_resp-reg_C-effctor"/>
</dbReference>
<gene>
    <name evidence="6" type="ORF">GCM10009849_20630</name>
</gene>
<reference evidence="6 7" key="1">
    <citation type="journal article" date="2019" name="Int. J. Syst. Evol. Microbiol.">
        <title>The Global Catalogue of Microorganisms (GCM) 10K type strain sequencing project: providing services to taxonomists for standard genome sequencing and annotation.</title>
        <authorList>
            <consortium name="The Broad Institute Genomics Platform"/>
            <consortium name="The Broad Institute Genome Sequencing Center for Infectious Disease"/>
            <person name="Wu L."/>
            <person name="Ma J."/>
        </authorList>
    </citation>
    <scope>NUCLEOTIDE SEQUENCE [LARGE SCALE GENOMIC DNA]</scope>
    <source>
        <strain evidence="6 7">JCM 16034</strain>
    </source>
</reference>
<evidence type="ECO:0000259" key="5">
    <source>
        <dbReference type="PROSITE" id="PS50043"/>
    </source>
</evidence>
<sequence>MAVLPAWYEPHQGGPAWPSRGTEGTEGPRALGSAAVVDAAVASLKSGDLGAVLVVAEAGAGKADVAEAIAGALEGEFAVVRLLASHALKGVRHGALLAILDSLEPADFAAPHGAANGSAANGSTANGSTANGSARAAGPDRGMAGHVAVLRSLWTMVDTKARDAGRPVLIVAEDMHHADEGTASVLAEAVSSRWVKLVATARLRPGMPPGLLELWHDGLGERLELGPMDLTGSHAMSEAQLGGAVCRAAAAVLHHVSGGSPERLPLVIGEALGKGALVARRGIWVLASDFVSSGAALEQHVRADLDTLSPAQRSGLALIAHAQPLQEQSARALIPEHVLIELGERGWLADREDGFVRIRSALVADAIRLLTSIPRKLQIHQKLESLGEPWGPDRPNALGRIALALDVGAEVGDAQLAAGAELAVRQSENALALHCIRLIGDEGIRSRLRGARARALFNRSDYSACLTSLLSGPRRKADAGDLLVGTLLLSHVRSVLGQAHANPGDADQLAAMARELPPDFPPDRADGPRYAIERRARLLKSMALAYGGDFHRALAADPAQGRAFDGGREPAVERAIWSLMRAEADIVGGRFEGAMRSAGAVLARPVEDDEHYPLEGHALMRYLVAAIHVGAWEAVDSAVEAYGAGRTWPVVVCGPALYTAQAYALVRQERVDEALQVLPEIIECLRVGDPYKLLGVTLALAAYAAAAAGRTEDAQTWLEEAEAAANVGRALTGWLARLHRIAAEVRLGVPDAAGRLVEFIETLRQDGHVGIEMAARAVALELDLEAGHGPDPLEAAELAPACEGGWTAAMGAWARAIVTGKPEDLMQAGELLRELGILGRARRAFARAAAAFDEAGDRANARLAGQAARRCEAPGSPAPADDPGEAVLASFQLTPREQDIVGLALDGLSDRQIAEKLHLSVRTVEGHLHRSYAKLGVASRAELAAAVED</sequence>
<protein>
    <recommendedName>
        <fullName evidence="5">HTH luxR-type domain-containing protein</fullName>
    </recommendedName>
</protein>
<comment type="caution">
    <text evidence="6">The sequence shown here is derived from an EMBL/GenBank/DDBJ whole genome shotgun (WGS) entry which is preliminary data.</text>
</comment>
<name>A0ABN3BUG8_9MICC</name>
<dbReference type="PROSITE" id="PS50043">
    <property type="entry name" value="HTH_LUXR_2"/>
    <property type="match status" value="1"/>
</dbReference>
<evidence type="ECO:0000313" key="6">
    <source>
        <dbReference type="EMBL" id="GAA2200379.1"/>
    </source>
</evidence>
<dbReference type="CDD" id="cd06170">
    <property type="entry name" value="LuxR_C_like"/>
    <property type="match status" value="1"/>
</dbReference>